<feature type="signal peptide" evidence="1">
    <location>
        <begin position="1"/>
        <end position="19"/>
    </location>
</feature>
<dbReference type="Proteomes" id="UP001338125">
    <property type="component" value="Unassembled WGS sequence"/>
</dbReference>
<evidence type="ECO:0000313" key="3">
    <source>
        <dbReference type="Proteomes" id="UP001338125"/>
    </source>
</evidence>
<comment type="caution">
    <text evidence="2">The sequence shown here is derived from an EMBL/GenBank/DDBJ whole genome shotgun (WGS) entry which is preliminary data.</text>
</comment>
<keyword evidence="3" id="KW-1185">Reference proteome</keyword>
<evidence type="ECO:0000313" key="2">
    <source>
        <dbReference type="EMBL" id="KAK5994950.1"/>
    </source>
</evidence>
<feature type="chain" id="PRO_5046931387" evidence="1">
    <location>
        <begin position="20"/>
        <end position="54"/>
    </location>
</feature>
<organism evidence="2 3">
    <name type="scientific">Cladobotryum mycophilum</name>
    <dbReference type="NCBI Taxonomy" id="491253"/>
    <lineage>
        <taxon>Eukaryota</taxon>
        <taxon>Fungi</taxon>
        <taxon>Dikarya</taxon>
        <taxon>Ascomycota</taxon>
        <taxon>Pezizomycotina</taxon>
        <taxon>Sordariomycetes</taxon>
        <taxon>Hypocreomycetidae</taxon>
        <taxon>Hypocreales</taxon>
        <taxon>Hypocreaceae</taxon>
        <taxon>Cladobotryum</taxon>
    </lineage>
</organism>
<gene>
    <name evidence="2" type="ORF">PT974_03339</name>
</gene>
<evidence type="ECO:0000256" key="1">
    <source>
        <dbReference type="SAM" id="SignalP"/>
    </source>
</evidence>
<reference evidence="2 3" key="1">
    <citation type="submission" date="2024-01" db="EMBL/GenBank/DDBJ databases">
        <title>Complete genome of Cladobotryum mycophilum ATHUM6906.</title>
        <authorList>
            <person name="Christinaki A.C."/>
            <person name="Myridakis A.I."/>
            <person name="Kouvelis V.N."/>
        </authorList>
    </citation>
    <scope>NUCLEOTIDE SEQUENCE [LARGE SCALE GENOMIC DNA]</scope>
    <source>
        <strain evidence="2 3">ATHUM6906</strain>
    </source>
</reference>
<proteinExistence type="predicted"/>
<sequence>MKSTVFLTIISTVISLASAGIVITPIYDNQIVDKKSGDCFFGVVTPYGYLKEAE</sequence>
<accession>A0ABR0ST89</accession>
<dbReference type="EMBL" id="JAVFKD010000004">
    <property type="protein sequence ID" value="KAK5994950.1"/>
    <property type="molecule type" value="Genomic_DNA"/>
</dbReference>
<protein>
    <submittedName>
        <fullName evidence="2">Secreted virulence factor MC69</fullName>
    </submittedName>
</protein>
<name>A0ABR0ST89_9HYPO</name>
<keyword evidence="1" id="KW-0732">Signal</keyword>